<dbReference type="PANTHER" id="PTHR11102:SF160">
    <property type="entry name" value="ERAD-ASSOCIATED E3 UBIQUITIN-PROTEIN LIGASE COMPONENT HRD3"/>
    <property type="match status" value="1"/>
</dbReference>
<dbReference type="STRING" id="570156.AOG27_06160"/>
<dbReference type="Proteomes" id="UP001377972">
    <property type="component" value="Unassembled WGS sequence"/>
</dbReference>
<evidence type="ECO:0000256" key="1">
    <source>
        <dbReference type="SAM" id="SignalP"/>
    </source>
</evidence>
<dbReference type="InterPro" id="IPR006597">
    <property type="entry name" value="Sel1-like"/>
</dbReference>
<organism evidence="2 4">
    <name type="scientific">Pseudoalteromonas lipolytica</name>
    <dbReference type="NCBI Taxonomy" id="570156"/>
    <lineage>
        <taxon>Bacteria</taxon>
        <taxon>Pseudomonadati</taxon>
        <taxon>Pseudomonadota</taxon>
        <taxon>Gammaproteobacteria</taxon>
        <taxon>Alteromonadales</taxon>
        <taxon>Pseudoalteromonadaceae</taxon>
        <taxon>Pseudoalteromonas</taxon>
    </lineage>
</organism>
<dbReference type="RefSeq" id="WP_054552133.1">
    <property type="nucleotide sequence ID" value="NZ_JAQPZS010000005.1"/>
</dbReference>
<reference evidence="3 5" key="2">
    <citation type="submission" date="2023-01" db="EMBL/GenBank/DDBJ databases">
        <title>Trichodesmium-associated heterotrophic epibiont bacteria.</title>
        <authorList>
            <person name="Cleveland C.S."/>
            <person name="Webb E.A."/>
        </authorList>
    </citation>
    <scope>NUCLEOTIDE SEQUENCE [LARGE SCALE GENOMIC DNA]</scope>
    <source>
        <strain evidence="3 5">USCH2</strain>
    </source>
</reference>
<dbReference type="SMART" id="SM00671">
    <property type="entry name" value="SEL1"/>
    <property type="match status" value="4"/>
</dbReference>
<reference evidence="2 4" key="1">
    <citation type="submission" date="2015-09" db="EMBL/GenBank/DDBJ databases">
        <title>Draft Genome Sequence of Pseudoalteromonas lipolytica UCD-48B.</title>
        <authorList>
            <person name="Krusor M."/>
            <person name="Coil D.A."/>
            <person name="Lang J.M."/>
            <person name="Eisen J.A."/>
            <person name="Alexiev A."/>
        </authorList>
    </citation>
    <scope>NUCLEOTIDE SEQUENCE [LARGE SCALE GENOMIC DNA]</scope>
    <source>
        <strain evidence="2 4">UCD-48B</strain>
    </source>
</reference>
<proteinExistence type="predicted"/>
<keyword evidence="1" id="KW-0732">Signal</keyword>
<keyword evidence="5" id="KW-1185">Reference proteome</keyword>
<dbReference type="EMBL" id="JAQPZS010000005">
    <property type="protein sequence ID" value="MEJ6495780.1"/>
    <property type="molecule type" value="Genomic_DNA"/>
</dbReference>
<protein>
    <submittedName>
        <fullName evidence="2">Protein prenylyltransferase domain-containing protein</fullName>
    </submittedName>
    <submittedName>
        <fullName evidence="3">Tetratricopeptide repeat protein</fullName>
    </submittedName>
</protein>
<evidence type="ECO:0000313" key="2">
    <source>
        <dbReference type="EMBL" id="KPM84474.1"/>
    </source>
</evidence>
<gene>
    <name evidence="2" type="ORF">AOG27_06160</name>
    <name evidence="3" type="ORF">PQI24_07040</name>
</gene>
<dbReference type="Proteomes" id="UP000050378">
    <property type="component" value="Unassembled WGS sequence"/>
</dbReference>
<comment type="caution">
    <text evidence="2">The sequence shown here is derived from an EMBL/GenBank/DDBJ whole genome shotgun (WGS) entry which is preliminary data.</text>
</comment>
<dbReference type="OrthoDB" id="8561742at2"/>
<feature type="chain" id="PRO_5006137600" evidence="1">
    <location>
        <begin position="24"/>
        <end position="240"/>
    </location>
</feature>
<evidence type="ECO:0000313" key="4">
    <source>
        <dbReference type="Proteomes" id="UP000050378"/>
    </source>
</evidence>
<dbReference type="EMBL" id="LJTC01000003">
    <property type="protein sequence ID" value="KPM84474.1"/>
    <property type="molecule type" value="Genomic_DNA"/>
</dbReference>
<dbReference type="SUPFAM" id="SSF81901">
    <property type="entry name" value="HCP-like"/>
    <property type="match status" value="1"/>
</dbReference>
<evidence type="ECO:0000313" key="5">
    <source>
        <dbReference type="Proteomes" id="UP001377972"/>
    </source>
</evidence>
<dbReference type="Gene3D" id="1.25.40.10">
    <property type="entry name" value="Tetratricopeptide repeat domain"/>
    <property type="match status" value="1"/>
</dbReference>
<sequence length="240" mass="26815">MIKPNFKSLLLASTLILSPLANASLEDAQLAANEGRFEEALHEFNYLADRGYAPAMYELAKMYEGGFGVQRDYRKAAELYEKAVKKVHADSMFALGVLYQEGKGVKLDKEKAISLYEMASQKNHPAAQFNLGVMYANGEGVIQDYRTALSWYQKAAANNFTLAQFNMALMYYEGLGVPKNLEKSYIWNTIAEYNGNMDASHSRKLDERSMMPAEIEAAKEKADAIYAKIQAGLYAPDGRL</sequence>
<dbReference type="InterPro" id="IPR050767">
    <property type="entry name" value="Sel1_AlgK"/>
</dbReference>
<name>A0A0P7D775_9GAMM</name>
<feature type="signal peptide" evidence="1">
    <location>
        <begin position="1"/>
        <end position="23"/>
    </location>
</feature>
<evidence type="ECO:0000313" key="3">
    <source>
        <dbReference type="EMBL" id="MEJ6495780.1"/>
    </source>
</evidence>
<keyword evidence="2" id="KW-0808">Transferase</keyword>
<dbReference type="GO" id="GO:0016740">
    <property type="term" value="F:transferase activity"/>
    <property type="evidence" value="ECO:0007669"/>
    <property type="project" value="UniProtKB-KW"/>
</dbReference>
<dbReference type="AlphaFoldDB" id="A0A0P7D775"/>
<dbReference type="InterPro" id="IPR011990">
    <property type="entry name" value="TPR-like_helical_dom_sf"/>
</dbReference>
<dbReference type="PATRIC" id="fig|570156.3.peg.2220"/>
<accession>A0A0P7D775</accession>
<dbReference type="Pfam" id="PF08238">
    <property type="entry name" value="Sel1"/>
    <property type="match status" value="4"/>
</dbReference>
<dbReference type="PANTHER" id="PTHR11102">
    <property type="entry name" value="SEL-1-LIKE PROTEIN"/>
    <property type="match status" value="1"/>
</dbReference>